<evidence type="ECO:0000256" key="3">
    <source>
        <dbReference type="ARBA" id="ARBA00022723"/>
    </source>
</evidence>
<name>A0A485BEF9_RAOTE</name>
<keyword evidence="3" id="KW-0479">Metal-binding</keyword>
<dbReference type="EC" id="3.2.1.122" evidence="10"/>
<gene>
    <name evidence="10" type="primary">malH</name>
    <name evidence="10" type="ORF">NCTC13038_02086</name>
</gene>
<dbReference type="InterPro" id="IPR053715">
    <property type="entry name" value="GH4_Enzyme_sf"/>
</dbReference>
<evidence type="ECO:0000256" key="1">
    <source>
        <dbReference type="ARBA" id="ARBA00001911"/>
    </source>
</evidence>
<dbReference type="Gene3D" id="3.90.1820.10">
    <property type="entry name" value="AglA-like glucosidase"/>
    <property type="match status" value="1"/>
</dbReference>
<keyword evidence="8 10" id="KW-0326">Glycosidase</keyword>
<evidence type="ECO:0000256" key="5">
    <source>
        <dbReference type="ARBA" id="ARBA00023027"/>
    </source>
</evidence>
<reference evidence="10 11" key="1">
    <citation type="submission" date="2019-03" db="EMBL/GenBank/DDBJ databases">
        <authorList>
            <consortium name="Pathogen Informatics"/>
        </authorList>
    </citation>
    <scope>NUCLEOTIDE SEQUENCE [LARGE SCALE GENOMIC DNA]</scope>
    <source>
        <strain evidence="10 11">NCTC13038</strain>
    </source>
</reference>
<evidence type="ECO:0000256" key="7">
    <source>
        <dbReference type="ARBA" id="ARBA00023277"/>
    </source>
</evidence>
<keyword evidence="6" id="KW-0464">Manganese</keyword>
<evidence type="ECO:0000256" key="8">
    <source>
        <dbReference type="ARBA" id="ARBA00023295"/>
    </source>
</evidence>
<dbReference type="InterPro" id="IPR015955">
    <property type="entry name" value="Lactate_DH/Glyco_Ohase_4_C"/>
</dbReference>
<evidence type="ECO:0000259" key="9">
    <source>
        <dbReference type="Pfam" id="PF11975"/>
    </source>
</evidence>
<keyword evidence="7" id="KW-0119">Carbohydrate metabolism</keyword>
<dbReference type="InterPro" id="IPR001088">
    <property type="entry name" value="Glyco_hydro_4"/>
</dbReference>
<evidence type="ECO:0000256" key="6">
    <source>
        <dbReference type="ARBA" id="ARBA00023211"/>
    </source>
</evidence>
<dbReference type="AlphaFoldDB" id="A0A485BEF9"/>
<dbReference type="Pfam" id="PF11975">
    <property type="entry name" value="Glyco_hydro_4C"/>
    <property type="match status" value="1"/>
</dbReference>
<organism evidence="10 11">
    <name type="scientific">Raoultella terrigena</name>
    <name type="common">Klebsiella terrigena</name>
    <dbReference type="NCBI Taxonomy" id="577"/>
    <lineage>
        <taxon>Bacteria</taxon>
        <taxon>Pseudomonadati</taxon>
        <taxon>Pseudomonadota</taxon>
        <taxon>Gammaproteobacteria</taxon>
        <taxon>Enterobacterales</taxon>
        <taxon>Enterobacteriaceae</taxon>
        <taxon>Klebsiella/Raoultella group</taxon>
        <taxon>Raoultella</taxon>
    </lineage>
</organism>
<dbReference type="PANTHER" id="PTHR32092:SF14">
    <property type="entry name" value="MALTOSE-6'-PHOSPHATE GLUCOSIDASE"/>
    <property type="match status" value="1"/>
</dbReference>
<evidence type="ECO:0000313" key="11">
    <source>
        <dbReference type="Proteomes" id="UP000332594"/>
    </source>
</evidence>
<protein>
    <submittedName>
        <fullName evidence="10">Maltose-6'-phosphate glucosidase</fullName>
        <ecNumber evidence="10">3.2.1.122</ecNumber>
    </submittedName>
</protein>
<proteinExistence type="predicted"/>
<keyword evidence="4 10" id="KW-0378">Hydrolase</keyword>
<evidence type="ECO:0000313" key="10">
    <source>
        <dbReference type="EMBL" id="VFS70472.1"/>
    </source>
</evidence>
<dbReference type="SUPFAM" id="SSF56327">
    <property type="entry name" value="LDH C-terminal domain-like"/>
    <property type="match status" value="1"/>
</dbReference>
<dbReference type="EMBL" id="CAADJG010000002">
    <property type="protein sequence ID" value="VFS70472.1"/>
    <property type="molecule type" value="Genomic_DNA"/>
</dbReference>
<dbReference type="GO" id="GO:0046872">
    <property type="term" value="F:metal ion binding"/>
    <property type="evidence" value="ECO:0007669"/>
    <property type="project" value="UniProtKB-KW"/>
</dbReference>
<dbReference type="PANTHER" id="PTHR32092">
    <property type="entry name" value="6-PHOSPHO-BETA-GLUCOSIDASE-RELATED"/>
    <property type="match status" value="1"/>
</dbReference>
<comment type="cofactor">
    <cofactor evidence="2">
        <name>Mn(2+)</name>
        <dbReference type="ChEBI" id="CHEBI:29035"/>
    </cofactor>
</comment>
<keyword evidence="5" id="KW-0520">NAD</keyword>
<dbReference type="Proteomes" id="UP000332594">
    <property type="component" value="Unassembled WGS sequence"/>
</dbReference>
<feature type="domain" description="Glycosyl hydrolase family 4 C-terminal" evidence="9">
    <location>
        <begin position="20"/>
        <end position="118"/>
    </location>
</feature>
<dbReference type="GO" id="GO:0005975">
    <property type="term" value="P:carbohydrate metabolic process"/>
    <property type="evidence" value="ECO:0007669"/>
    <property type="project" value="InterPro"/>
</dbReference>
<accession>A0A485BEF9</accession>
<sequence>MAREIVVRQSASEAHFHAGAHATFIVDLACAIAFNTQERMLLIVENNGAIANFDDTAMVEVPCLVGINGPEPLAMGKIPLFQKGMMEQQVAVEKLVVDAWVEGSYQKLWQAITLSKTVPSASGG</sequence>
<comment type="cofactor">
    <cofactor evidence="1">
        <name>NAD(+)</name>
        <dbReference type="ChEBI" id="CHEBI:57540"/>
    </cofactor>
</comment>
<dbReference type="InterPro" id="IPR022616">
    <property type="entry name" value="Glyco_hydro_4_C"/>
</dbReference>
<dbReference type="GO" id="GO:0016616">
    <property type="term" value="F:oxidoreductase activity, acting on the CH-OH group of donors, NAD or NADP as acceptor"/>
    <property type="evidence" value="ECO:0007669"/>
    <property type="project" value="InterPro"/>
</dbReference>
<evidence type="ECO:0000256" key="4">
    <source>
        <dbReference type="ARBA" id="ARBA00022801"/>
    </source>
</evidence>
<dbReference type="GO" id="GO:0050081">
    <property type="term" value="F:maltose-6'-phosphate glucosidase activity"/>
    <property type="evidence" value="ECO:0007669"/>
    <property type="project" value="UniProtKB-EC"/>
</dbReference>
<evidence type="ECO:0000256" key="2">
    <source>
        <dbReference type="ARBA" id="ARBA00001936"/>
    </source>
</evidence>